<dbReference type="InterPro" id="IPR004087">
    <property type="entry name" value="KH_dom"/>
</dbReference>
<evidence type="ECO:0000256" key="2">
    <source>
        <dbReference type="ARBA" id="ARBA00022741"/>
    </source>
</evidence>
<organism evidence="13 14">
    <name type="scientific">Rangifer tarandus platyrhynchus</name>
    <name type="common">Svalbard reindeer</name>
    <dbReference type="NCBI Taxonomy" id="3082113"/>
    <lineage>
        <taxon>Eukaryota</taxon>
        <taxon>Metazoa</taxon>
        <taxon>Chordata</taxon>
        <taxon>Craniata</taxon>
        <taxon>Vertebrata</taxon>
        <taxon>Euteleostomi</taxon>
        <taxon>Mammalia</taxon>
        <taxon>Eutheria</taxon>
        <taxon>Laurasiatheria</taxon>
        <taxon>Artiodactyla</taxon>
        <taxon>Ruminantia</taxon>
        <taxon>Pecora</taxon>
        <taxon>Cervidae</taxon>
        <taxon>Odocoileinae</taxon>
        <taxon>Rangifer</taxon>
    </lineage>
</organism>
<dbReference type="Gene3D" id="3.40.50.300">
    <property type="entry name" value="P-loop containing nucleotide triphosphate hydrolases"/>
    <property type="match status" value="2"/>
</dbReference>
<gene>
    <name evidence="13" type="ORF">MRATA1EN1_LOCUS29210</name>
</gene>
<keyword evidence="4 8" id="KW-0347">Helicase</keyword>
<comment type="similarity">
    <text evidence="8">Belongs to the DEAD box helicase family.</text>
</comment>
<dbReference type="CDD" id="cd22430">
    <property type="entry name" value="KH-I_DDX43_DDX53"/>
    <property type="match status" value="1"/>
</dbReference>
<dbReference type="CDD" id="cd17958">
    <property type="entry name" value="DEADc_DDX43_DDX53"/>
    <property type="match status" value="1"/>
</dbReference>
<dbReference type="InterPro" id="IPR004088">
    <property type="entry name" value="KH_dom_type_1"/>
</dbReference>
<dbReference type="Pfam" id="PF00270">
    <property type="entry name" value="DEAD"/>
    <property type="match status" value="1"/>
</dbReference>
<dbReference type="InterPro" id="IPR011545">
    <property type="entry name" value="DEAD/DEAH_box_helicase_dom"/>
</dbReference>
<evidence type="ECO:0000256" key="1">
    <source>
        <dbReference type="ARBA" id="ARBA00012552"/>
    </source>
</evidence>
<protein>
    <recommendedName>
        <fullName evidence="1">RNA helicase</fullName>
        <ecNumber evidence="1">3.6.4.13</ecNumber>
    </recommendedName>
</protein>
<sequence>MASAPEKQMEPTLRDWRDYQVSRDGRGGRGWGWSHTSGRAESRAPSYREPPLCFLIKSSMIGAVIGHGGSKIRDIQDSTSTKIQIVKGGPEAEVKIFGSKDMKAKAKVAIETLVKKQERSYSSECSVDSAASQPFAGRGWSGNVIARAAQPRIDWDQVKAGATEWKKRKWADLPPINKNLYIESKATHSLSQAQVDIWRKENFNIRCDDLTEGDKRPIPKPTCTFEDAFQQYPEIMQSIRRAGFQKPTPIQSQAWPIILQGIDLIGIAQTGTGKTLSYLMPGFIHLHSQPVSRKQWNGPGMLVLTPTRELALQVETECSKYLYKGLKSVCIYGGGNRKGQIQDVTKGVDIIIATPGRLNDLQMNNFVNLRSITYLVLDEADKMLDLGFEHQIMKILLDVRPDRQTVMTTASWPESTRRLAQSYLKQPMIVYVGTLDLAAVNTVKQNIIVTTEEEKRSLIQEFLQSLSPKDKVIVFVSRKLVADDLSSDLSIQGIPVQSLHGDREQCDRDQALEDFRSGRVKILIATDLASRGLDVSDVTHVFNYNFPRNIEEYVQRVGRTGRAGKTGESITLVTQDDWKIADKLIKILQRANQTVPPKLRSMADRFKKRKQKQVLGPGALGRPRGIGGEGGGRGDRDGEYM</sequence>
<feature type="domain" description="Helicase C-terminal" evidence="11">
    <location>
        <begin position="442"/>
        <end position="603"/>
    </location>
</feature>
<dbReference type="SUPFAM" id="SSF52540">
    <property type="entry name" value="P-loop containing nucleoside triphosphate hydrolases"/>
    <property type="match status" value="1"/>
</dbReference>
<evidence type="ECO:0000256" key="9">
    <source>
        <dbReference type="SAM" id="MobiDB-lite"/>
    </source>
</evidence>
<evidence type="ECO:0000313" key="13">
    <source>
        <dbReference type="EMBL" id="CAI9180248.1"/>
    </source>
</evidence>
<keyword evidence="6" id="KW-0694">RNA-binding</keyword>
<dbReference type="InterPro" id="IPR027417">
    <property type="entry name" value="P-loop_NTPase"/>
</dbReference>
<proteinExistence type="inferred from homology"/>
<evidence type="ECO:0000256" key="4">
    <source>
        <dbReference type="ARBA" id="ARBA00022806"/>
    </source>
</evidence>
<feature type="region of interest" description="Disordered" evidence="9">
    <location>
        <begin position="606"/>
        <end position="641"/>
    </location>
</feature>
<evidence type="ECO:0000256" key="6">
    <source>
        <dbReference type="PROSITE-ProRule" id="PRU00117"/>
    </source>
</evidence>
<keyword evidence="14" id="KW-1185">Reference proteome</keyword>
<evidence type="ECO:0000313" key="14">
    <source>
        <dbReference type="Proteomes" id="UP001176941"/>
    </source>
</evidence>
<dbReference type="EMBL" id="OX460343">
    <property type="protein sequence ID" value="CAI9180248.1"/>
    <property type="molecule type" value="Genomic_DNA"/>
</dbReference>
<keyword evidence="5 8" id="KW-0067">ATP-binding</keyword>
<feature type="domain" description="DEAD-box RNA helicase Q" evidence="12">
    <location>
        <begin position="224"/>
        <end position="252"/>
    </location>
</feature>
<evidence type="ECO:0000256" key="5">
    <source>
        <dbReference type="ARBA" id="ARBA00022840"/>
    </source>
</evidence>
<dbReference type="InterPro" id="IPR036612">
    <property type="entry name" value="KH_dom_type_1_sf"/>
</dbReference>
<dbReference type="PROSITE" id="PS51195">
    <property type="entry name" value="Q_MOTIF"/>
    <property type="match status" value="1"/>
</dbReference>
<dbReference type="SMART" id="SM00487">
    <property type="entry name" value="DEXDc"/>
    <property type="match status" value="1"/>
</dbReference>
<dbReference type="CDD" id="cd18787">
    <property type="entry name" value="SF2_C_DEAD"/>
    <property type="match status" value="1"/>
</dbReference>
<evidence type="ECO:0000256" key="7">
    <source>
        <dbReference type="PROSITE-ProRule" id="PRU00552"/>
    </source>
</evidence>
<dbReference type="SMART" id="SM00322">
    <property type="entry name" value="KH"/>
    <property type="match status" value="1"/>
</dbReference>
<dbReference type="PROSITE" id="PS00039">
    <property type="entry name" value="DEAD_ATP_HELICASE"/>
    <property type="match status" value="1"/>
</dbReference>
<evidence type="ECO:0000259" key="11">
    <source>
        <dbReference type="PROSITE" id="PS51194"/>
    </source>
</evidence>
<dbReference type="PROSITE" id="PS50084">
    <property type="entry name" value="KH_TYPE_1"/>
    <property type="match status" value="1"/>
</dbReference>
<dbReference type="Pfam" id="PF00013">
    <property type="entry name" value="KH_1"/>
    <property type="match status" value="1"/>
</dbReference>
<evidence type="ECO:0000259" key="10">
    <source>
        <dbReference type="PROSITE" id="PS51192"/>
    </source>
</evidence>
<accession>A0ABN9A1Z5</accession>
<name>A0ABN9A1Z5_RANTA</name>
<evidence type="ECO:0000256" key="3">
    <source>
        <dbReference type="ARBA" id="ARBA00022801"/>
    </source>
</evidence>
<dbReference type="PANTHER" id="PTHR47958">
    <property type="entry name" value="ATP-DEPENDENT RNA HELICASE DBP3"/>
    <property type="match status" value="1"/>
</dbReference>
<evidence type="ECO:0000259" key="12">
    <source>
        <dbReference type="PROSITE" id="PS51195"/>
    </source>
</evidence>
<dbReference type="InterPro" id="IPR000629">
    <property type="entry name" value="RNA-helicase_DEAD-box_CS"/>
</dbReference>
<dbReference type="Gene3D" id="3.30.1370.10">
    <property type="entry name" value="K Homology domain, type 1"/>
    <property type="match status" value="1"/>
</dbReference>
<dbReference type="PROSITE" id="PS51192">
    <property type="entry name" value="HELICASE_ATP_BIND_1"/>
    <property type="match status" value="1"/>
</dbReference>
<dbReference type="EC" id="3.6.4.13" evidence="1"/>
<dbReference type="Proteomes" id="UP001176941">
    <property type="component" value="Chromosome X"/>
</dbReference>
<dbReference type="SUPFAM" id="SSF54791">
    <property type="entry name" value="Eukaryotic type KH-domain (KH-domain type I)"/>
    <property type="match status" value="1"/>
</dbReference>
<feature type="short sequence motif" description="Q motif" evidence="7">
    <location>
        <begin position="224"/>
        <end position="252"/>
    </location>
</feature>
<dbReference type="InterPro" id="IPR014014">
    <property type="entry name" value="RNA_helicase_DEAD_Q_motif"/>
</dbReference>
<evidence type="ECO:0000256" key="8">
    <source>
        <dbReference type="RuleBase" id="RU000492"/>
    </source>
</evidence>
<dbReference type="SMART" id="SM00490">
    <property type="entry name" value="HELICc"/>
    <property type="match status" value="1"/>
</dbReference>
<feature type="compositionally biased region" description="Basic and acidic residues" evidence="9">
    <location>
        <begin position="632"/>
        <end position="641"/>
    </location>
</feature>
<dbReference type="Pfam" id="PF00271">
    <property type="entry name" value="Helicase_C"/>
    <property type="match status" value="1"/>
</dbReference>
<feature type="domain" description="Helicase ATP-binding" evidence="10">
    <location>
        <begin position="255"/>
        <end position="430"/>
    </location>
</feature>
<keyword evidence="2 8" id="KW-0547">Nucleotide-binding</keyword>
<reference evidence="13" key="1">
    <citation type="submission" date="2023-04" db="EMBL/GenBank/DDBJ databases">
        <authorList>
            <consortium name="ELIXIR-Norway"/>
        </authorList>
    </citation>
    <scope>NUCLEOTIDE SEQUENCE [LARGE SCALE GENOMIC DNA]</scope>
</reference>
<dbReference type="PROSITE" id="PS51194">
    <property type="entry name" value="HELICASE_CTER"/>
    <property type="match status" value="1"/>
</dbReference>
<dbReference type="InterPro" id="IPR014001">
    <property type="entry name" value="Helicase_ATP-bd"/>
</dbReference>
<keyword evidence="3 8" id="KW-0378">Hydrolase</keyword>
<dbReference type="InterPro" id="IPR001650">
    <property type="entry name" value="Helicase_C-like"/>
</dbReference>